<evidence type="ECO:0000313" key="2">
    <source>
        <dbReference type="Proteomes" id="UP000036367"/>
    </source>
</evidence>
<dbReference type="EMBL" id="LECT01000010">
    <property type="protein sequence ID" value="KLU06779.1"/>
    <property type="molecule type" value="Genomic_DNA"/>
</dbReference>
<proteinExistence type="predicted"/>
<dbReference type="PATRIC" id="fig|595434.4.peg.1051"/>
<dbReference type="STRING" id="595434.RISK_001093"/>
<organism evidence="1 2">
    <name type="scientific">Rhodopirellula islandica</name>
    <dbReference type="NCBI Taxonomy" id="595434"/>
    <lineage>
        <taxon>Bacteria</taxon>
        <taxon>Pseudomonadati</taxon>
        <taxon>Planctomycetota</taxon>
        <taxon>Planctomycetia</taxon>
        <taxon>Pirellulales</taxon>
        <taxon>Pirellulaceae</taxon>
        <taxon>Rhodopirellula</taxon>
    </lineage>
</organism>
<dbReference type="AlphaFoldDB" id="A0A0J1EMN2"/>
<keyword evidence="2" id="KW-1185">Reference proteome</keyword>
<reference evidence="1" key="1">
    <citation type="submission" date="2015-05" db="EMBL/GenBank/DDBJ databases">
        <title>Permanent draft genome of Rhodopirellula islandicus K833.</title>
        <authorList>
            <person name="Kizina J."/>
            <person name="Richter M."/>
            <person name="Glockner F.O."/>
            <person name="Harder J."/>
        </authorList>
    </citation>
    <scope>NUCLEOTIDE SEQUENCE [LARGE SCALE GENOMIC DNA]</scope>
    <source>
        <strain evidence="1">K833</strain>
    </source>
</reference>
<name>A0A0J1EMN2_RHOIS</name>
<evidence type="ECO:0000313" key="1">
    <source>
        <dbReference type="EMBL" id="KLU06779.1"/>
    </source>
</evidence>
<protein>
    <submittedName>
        <fullName evidence="1">Uncharacterized protein</fullName>
    </submittedName>
</protein>
<accession>A0A0J1EMN2</accession>
<gene>
    <name evidence="1" type="ORF">RISK_001093</name>
</gene>
<comment type="caution">
    <text evidence="1">The sequence shown here is derived from an EMBL/GenBank/DDBJ whole genome shotgun (WGS) entry which is preliminary data.</text>
</comment>
<sequence>MGFRCLAFDWPAGDDRDLFLRLPLFSEASSRQTLSLD</sequence>
<dbReference type="Proteomes" id="UP000036367">
    <property type="component" value="Unassembled WGS sequence"/>
</dbReference>